<evidence type="ECO:0000256" key="1">
    <source>
        <dbReference type="SAM" id="SignalP"/>
    </source>
</evidence>
<name>A0A7N0VL85_KALFE</name>
<dbReference type="Proteomes" id="UP000594263">
    <property type="component" value="Unplaced"/>
</dbReference>
<proteinExistence type="predicted"/>
<sequence length="410" mass="45554">MAPASSSTAVHMICLCICFLVSFLAWDQVSAAAAKVPPGITGNISRAEQAVGFHIYYGQSFKVIKNGVDSKSYLLIQESSRMATRTKYCTSRIKSFVIPLANYSADTISFPVSYFELLGLLGSMKGITSDSVASQCVLKAYKAGQIEKINYTEPQQMAEIAAHFISNTLQPQACNFATFSPQVEETALQKAEWIKYLGVFANLELRANQVYNQVKENYNCLTNVAARQSASSLKPSVAWMAYDDGVWSFTREKYKLQYVEDAGGENFDSSISKMSYNISIPEDLDEFHAILCTVEVVIDETYAADPVAYNLSSFLQNTGLEDVSCLAFLTSKSLWRYDKRSQQDALDWYDGGVSQPQVVLADMIEVLFPTGNYTTTFMRNLAKEEVVVSINEDMCERDINTPLDPTIIPC</sequence>
<dbReference type="SUPFAM" id="SSF53807">
    <property type="entry name" value="Helical backbone' metal receptor"/>
    <property type="match status" value="1"/>
</dbReference>
<reference evidence="2" key="1">
    <citation type="submission" date="2021-01" db="UniProtKB">
        <authorList>
            <consortium name="EnsemblPlants"/>
        </authorList>
    </citation>
    <scope>IDENTIFICATION</scope>
</reference>
<dbReference type="PANTHER" id="PTHR38360">
    <property type="entry name" value="OS03G0120000 PROTEIN"/>
    <property type="match status" value="1"/>
</dbReference>
<evidence type="ECO:0000313" key="3">
    <source>
        <dbReference type="Proteomes" id="UP000594263"/>
    </source>
</evidence>
<dbReference type="AlphaFoldDB" id="A0A7N0VL85"/>
<feature type="chain" id="PRO_5029840730" evidence="1">
    <location>
        <begin position="32"/>
        <end position="410"/>
    </location>
</feature>
<protein>
    <submittedName>
        <fullName evidence="2">Uncharacterized protein</fullName>
    </submittedName>
</protein>
<dbReference type="Gramene" id="Kaladp1221s0032.1.v1.1">
    <property type="protein sequence ID" value="Kaladp1221s0032.1.v1.1"/>
    <property type="gene ID" value="Kaladp1221s0032.v1.1"/>
</dbReference>
<dbReference type="EnsemblPlants" id="Kaladp1221s0032.1.v1.1">
    <property type="protein sequence ID" value="Kaladp1221s0032.1.v1.1"/>
    <property type="gene ID" value="Kaladp1221s0032.v1.1"/>
</dbReference>
<accession>A0A7N0VL85</accession>
<dbReference type="OMA" id="ARTKYCT"/>
<organism evidence="2 3">
    <name type="scientific">Kalanchoe fedtschenkoi</name>
    <name type="common">Lavender scallops</name>
    <name type="synonym">South American air plant</name>
    <dbReference type="NCBI Taxonomy" id="63787"/>
    <lineage>
        <taxon>Eukaryota</taxon>
        <taxon>Viridiplantae</taxon>
        <taxon>Streptophyta</taxon>
        <taxon>Embryophyta</taxon>
        <taxon>Tracheophyta</taxon>
        <taxon>Spermatophyta</taxon>
        <taxon>Magnoliopsida</taxon>
        <taxon>eudicotyledons</taxon>
        <taxon>Gunneridae</taxon>
        <taxon>Pentapetalae</taxon>
        <taxon>Saxifragales</taxon>
        <taxon>Crassulaceae</taxon>
        <taxon>Kalanchoe</taxon>
    </lineage>
</organism>
<keyword evidence="1" id="KW-0732">Signal</keyword>
<feature type="signal peptide" evidence="1">
    <location>
        <begin position="1"/>
        <end position="31"/>
    </location>
</feature>
<dbReference type="PANTHER" id="PTHR38360:SF1">
    <property type="entry name" value="F12P19.7"/>
    <property type="match status" value="1"/>
</dbReference>
<keyword evidence="3" id="KW-1185">Reference proteome</keyword>
<evidence type="ECO:0000313" key="2">
    <source>
        <dbReference type="EnsemblPlants" id="Kaladp1221s0032.1.v1.1"/>
    </source>
</evidence>